<reference evidence="3" key="1">
    <citation type="journal article" date="2019" name="Int. J. Syst. Evol. Microbiol.">
        <title>The Global Catalogue of Microorganisms (GCM) 10K type strain sequencing project: providing services to taxonomists for standard genome sequencing and annotation.</title>
        <authorList>
            <consortium name="The Broad Institute Genomics Platform"/>
            <consortium name="The Broad Institute Genome Sequencing Center for Infectious Disease"/>
            <person name="Wu L."/>
            <person name="Ma J."/>
        </authorList>
    </citation>
    <scope>NUCLEOTIDE SEQUENCE [LARGE SCALE GENOMIC DNA]</scope>
    <source>
        <strain evidence="3">CCUG 56098</strain>
    </source>
</reference>
<comment type="caution">
    <text evidence="2">The sequence shown here is derived from an EMBL/GenBank/DDBJ whole genome shotgun (WGS) entry which is preliminary data.</text>
</comment>
<evidence type="ECO:0000313" key="3">
    <source>
        <dbReference type="Proteomes" id="UP001597086"/>
    </source>
</evidence>
<evidence type="ECO:0000313" key="2">
    <source>
        <dbReference type="EMBL" id="MFD1016367.1"/>
    </source>
</evidence>
<proteinExistence type="predicted"/>
<dbReference type="Proteomes" id="UP001597086">
    <property type="component" value="Unassembled WGS sequence"/>
</dbReference>
<gene>
    <name evidence="2" type="ORF">ACFQ13_10580</name>
</gene>
<dbReference type="SUPFAM" id="SSF56925">
    <property type="entry name" value="OMPA-like"/>
    <property type="match status" value="1"/>
</dbReference>
<keyword evidence="3" id="KW-1185">Reference proteome</keyword>
<protein>
    <recommendedName>
        <fullName evidence="4">Outer membrane protein beta-barrel domain-containing protein</fullName>
    </recommendedName>
</protein>
<accession>A0ABW3KS81</accession>
<keyword evidence="1" id="KW-0732">Signal</keyword>
<evidence type="ECO:0008006" key="4">
    <source>
        <dbReference type="Google" id="ProtNLM"/>
    </source>
</evidence>
<sequence length="191" mass="21909">MKKLLLLAFILTLSFSSFAQRYNEDWTLSFGVNALNTLGTQSPINSPDDWSFQTPISAAIEFSWVPNLAIEQAITFNGFKESSRVDFGDIEENYNYVSLDTNAKYYFRELIFGRGRHLSWFDIYANAGLGFFHIEDSNVSFNLGGGVLFWLNRNQTFGIRAQTLAKFAFNNSDAGYENNHYQYHLQAVFRL</sequence>
<feature type="chain" id="PRO_5045850974" description="Outer membrane protein beta-barrel domain-containing protein" evidence="1">
    <location>
        <begin position="20"/>
        <end position="191"/>
    </location>
</feature>
<name>A0ABW3KS81_9FLAO</name>
<dbReference type="EMBL" id="JBHTKM010000063">
    <property type="protein sequence ID" value="MFD1016367.1"/>
    <property type="molecule type" value="Genomic_DNA"/>
</dbReference>
<dbReference type="RefSeq" id="WP_386117093.1">
    <property type="nucleotide sequence ID" value="NZ_JBHTKM010000063.1"/>
</dbReference>
<organism evidence="2 3">
    <name type="scientific">Winogradskyella rapida</name>
    <dbReference type="NCBI Taxonomy" id="549701"/>
    <lineage>
        <taxon>Bacteria</taxon>
        <taxon>Pseudomonadati</taxon>
        <taxon>Bacteroidota</taxon>
        <taxon>Flavobacteriia</taxon>
        <taxon>Flavobacteriales</taxon>
        <taxon>Flavobacteriaceae</taxon>
        <taxon>Winogradskyella</taxon>
    </lineage>
</organism>
<dbReference type="InterPro" id="IPR011250">
    <property type="entry name" value="OMP/PagP_B-barrel"/>
</dbReference>
<dbReference type="Gene3D" id="2.40.160.20">
    <property type="match status" value="1"/>
</dbReference>
<evidence type="ECO:0000256" key="1">
    <source>
        <dbReference type="SAM" id="SignalP"/>
    </source>
</evidence>
<feature type="signal peptide" evidence="1">
    <location>
        <begin position="1"/>
        <end position="19"/>
    </location>
</feature>